<proteinExistence type="predicted"/>
<sequence>MTTPRLALPYIAQYQAQKEITHNEALNTLDMLVQAAVLDRTRTAAPAAPAAGDCHLVAAGADGAWAGHGGELACWYGTDWVFVAPRAGFQILVVDEHLLLLHDGAGWVPTSAAAGTAVGDVAGLAAALAGKQPSGAMLTALAALATAAGKGLYFTGADAPATYDLSGFMRGLLGAADAAAVRAAIAAAVTEEPEFTGPLTVKKEAYPEIKMMVTVSGTPDQRAFKLVVDQNNSVLALQAIADNGSYVRNIIQFGHGGQISSAGDINVSKGPGTNRVFGLQTDGVLRWSFSANAGAESGASVGSDFGINRFSDTGAYLGTPVFIDRGTGSVTLSNVTSNGPVRYRVHTRGTLPTPSAGTVGWAEVSNPETGKSALVKCDGAAWTYIDGSAVAIA</sequence>
<organism evidence="1 2">
    <name type="scientific">Zavarzinia compransoris</name>
    <dbReference type="NCBI Taxonomy" id="1264899"/>
    <lineage>
        <taxon>Bacteria</taxon>
        <taxon>Pseudomonadati</taxon>
        <taxon>Pseudomonadota</taxon>
        <taxon>Alphaproteobacteria</taxon>
        <taxon>Rhodospirillales</taxon>
        <taxon>Zavarziniaceae</taxon>
        <taxon>Zavarzinia</taxon>
    </lineage>
</organism>
<dbReference type="Pfam" id="PF10983">
    <property type="entry name" value="DUF2793"/>
    <property type="match status" value="1"/>
</dbReference>
<evidence type="ECO:0000313" key="1">
    <source>
        <dbReference type="EMBL" id="PWR19157.1"/>
    </source>
</evidence>
<protein>
    <recommendedName>
        <fullName evidence="3">DUF2793 domain-containing protein</fullName>
    </recommendedName>
</protein>
<dbReference type="Proteomes" id="UP000246077">
    <property type="component" value="Unassembled WGS sequence"/>
</dbReference>
<accession>A0A317DWP7</accession>
<comment type="caution">
    <text evidence="1">The sequence shown here is derived from an EMBL/GenBank/DDBJ whole genome shotgun (WGS) entry which is preliminary data.</text>
</comment>
<evidence type="ECO:0000313" key="2">
    <source>
        <dbReference type="Proteomes" id="UP000246077"/>
    </source>
</evidence>
<dbReference type="EMBL" id="QGLF01000005">
    <property type="protein sequence ID" value="PWR19157.1"/>
    <property type="molecule type" value="Genomic_DNA"/>
</dbReference>
<reference evidence="2" key="1">
    <citation type="submission" date="2018-05" db="EMBL/GenBank/DDBJ databases">
        <title>Zavarzinia sp. HR-AS.</title>
        <authorList>
            <person name="Lee Y."/>
            <person name="Jeon C.O."/>
        </authorList>
    </citation>
    <scope>NUCLEOTIDE SEQUENCE [LARGE SCALE GENOMIC DNA]</scope>
    <source>
        <strain evidence="2">DSM 1231</strain>
    </source>
</reference>
<gene>
    <name evidence="1" type="ORF">DKG75_19585</name>
</gene>
<dbReference type="InterPro" id="IPR021251">
    <property type="entry name" value="DUF2793"/>
</dbReference>
<keyword evidence="2" id="KW-1185">Reference proteome</keyword>
<dbReference type="RefSeq" id="WP_109922841.1">
    <property type="nucleotide sequence ID" value="NZ_QGLF01000005.1"/>
</dbReference>
<evidence type="ECO:0008006" key="3">
    <source>
        <dbReference type="Google" id="ProtNLM"/>
    </source>
</evidence>
<dbReference type="OrthoDB" id="564699at2"/>
<dbReference type="AlphaFoldDB" id="A0A317DWP7"/>
<name>A0A317DWP7_9PROT</name>